<dbReference type="GO" id="GO:0005509">
    <property type="term" value="F:calcium ion binding"/>
    <property type="evidence" value="ECO:0007669"/>
    <property type="project" value="InterPro"/>
</dbReference>
<evidence type="ECO:0000313" key="5">
    <source>
        <dbReference type="EMBL" id="CAD7241345.1"/>
    </source>
</evidence>
<keyword evidence="6" id="KW-1185">Reference proteome</keyword>
<dbReference type="CDD" id="cd00051">
    <property type="entry name" value="EFh"/>
    <property type="match status" value="1"/>
</dbReference>
<dbReference type="SMART" id="SM00054">
    <property type="entry name" value="EFh"/>
    <property type="match status" value="3"/>
</dbReference>
<dbReference type="InterPro" id="IPR018247">
    <property type="entry name" value="EF_Hand_1_Ca_BS"/>
</dbReference>
<evidence type="ECO:0000256" key="3">
    <source>
        <dbReference type="ARBA" id="ARBA00037722"/>
    </source>
</evidence>
<name>A0A7R9A3B6_9CRUS</name>
<feature type="domain" description="EF-hand" evidence="4">
    <location>
        <begin position="1"/>
        <end position="34"/>
    </location>
</feature>
<dbReference type="Pfam" id="PF13499">
    <property type="entry name" value="EF-hand_7"/>
    <property type="match status" value="1"/>
</dbReference>
<dbReference type="OrthoDB" id="6353042at2759"/>
<proteinExistence type="predicted"/>
<evidence type="ECO:0000313" key="6">
    <source>
        <dbReference type="Proteomes" id="UP000677054"/>
    </source>
</evidence>
<dbReference type="Proteomes" id="UP000677054">
    <property type="component" value="Unassembled WGS sequence"/>
</dbReference>
<feature type="domain" description="EF-hand" evidence="4">
    <location>
        <begin position="80"/>
        <end position="103"/>
    </location>
</feature>
<reference evidence="5" key="1">
    <citation type="submission" date="2020-11" db="EMBL/GenBank/DDBJ databases">
        <authorList>
            <person name="Tran Van P."/>
        </authorList>
    </citation>
    <scope>NUCLEOTIDE SEQUENCE</scope>
</reference>
<dbReference type="InterPro" id="IPR050230">
    <property type="entry name" value="CALM/Myosin/TropC-like"/>
</dbReference>
<evidence type="ECO:0000256" key="1">
    <source>
        <dbReference type="ARBA" id="ARBA00022737"/>
    </source>
</evidence>
<dbReference type="Pfam" id="PF13202">
    <property type="entry name" value="EF-hand_5"/>
    <property type="match status" value="1"/>
</dbReference>
<organism evidence="5">
    <name type="scientific">Darwinula stevensoni</name>
    <dbReference type="NCBI Taxonomy" id="69355"/>
    <lineage>
        <taxon>Eukaryota</taxon>
        <taxon>Metazoa</taxon>
        <taxon>Ecdysozoa</taxon>
        <taxon>Arthropoda</taxon>
        <taxon>Crustacea</taxon>
        <taxon>Oligostraca</taxon>
        <taxon>Ostracoda</taxon>
        <taxon>Podocopa</taxon>
        <taxon>Podocopida</taxon>
        <taxon>Darwinulocopina</taxon>
        <taxon>Darwinuloidea</taxon>
        <taxon>Darwinulidae</taxon>
        <taxon>Darwinula</taxon>
    </lineage>
</organism>
<comment type="function">
    <text evidence="3">Troponin is the central regulatory protein of striated muscle contraction. Tn consists of three components: Tn-I which is the inhibitor of actomyosin ATPase, Tn-T which contains the binding site for tropomyosin and Tn-C. The binding of calcium to Tn-C abolishes the inhibitory action of Tn on actin filaments.</text>
</comment>
<keyword evidence="2" id="KW-0106">Calcium</keyword>
<keyword evidence="1" id="KW-0677">Repeat</keyword>
<dbReference type="InterPro" id="IPR002048">
    <property type="entry name" value="EF_hand_dom"/>
</dbReference>
<evidence type="ECO:0000256" key="2">
    <source>
        <dbReference type="ARBA" id="ARBA00022837"/>
    </source>
</evidence>
<gene>
    <name evidence="5" type="ORF">DSTB1V02_LOCUS1339</name>
</gene>
<dbReference type="InterPro" id="IPR011992">
    <property type="entry name" value="EF-hand-dom_pair"/>
</dbReference>
<dbReference type="GO" id="GO:0016460">
    <property type="term" value="C:myosin II complex"/>
    <property type="evidence" value="ECO:0007669"/>
    <property type="project" value="TreeGrafter"/>
</dbReference>
<dbReference type="EMBL" id="LR899641">
    <property type="protein sequence ID" value="CAD7241345.1"/>
    <property type="molecule type" value="Genomic_DNA"/>
</dbReference>
<dbReference type="PROSITE" id="PS00018">
    <property type="entry name" value="EF_HAND_1"/>
    <property type="match status" value="1"/>
</dbReference>
<dbReference type="PROSITE" id="PS50222">
    <property type="entry name" value="EF_HAND_2"/>
    <property type="match status" value="2"/>
</dbReference>
<protein>
    <recommendedName>
        <fullName evidence="4">EF-hand domain-containing protein</fullName>
    </recommendedName>
</protein>
<dbReference type="AlphaFoldDB" id="A0A7R9A3B6"/>
<evidence type="ECO:0000259" key="4">
    <source>
        <dbReference type="PROSITE" id="PS50222"/>
    </source>
</evidence>
<dbReference type="FunFam" id="1.10.238.10:FF:000003">
    <property type="entry name" value="Calmodulin A"/>
    <property type="match status" value="1"/>
</dbReference>
<dbReference type="Gene3D" id="1.10.238.10">
    <property type="entry name" value="EF-hand"/>
    <property type="match status" value="1"/>
</dbReference>
<dbReference type="EMBL" id="CAJPEV010000124">
    <property type="protein sequence ID" value="CAG0880991.1"/>
    <property type="molecule type" value="Genomic_DNA"/>
</dbReference>
<sequence length="103" mass="11490">MEKLKAAFTMLDANKDGRVNASELQSMLKRLGIHIQEEFTQELIKAASPSENGLINETEFLQWMGKLTCTSSSSEASADDVSEDLIAAFRVFDKDRNGFITKE</sequence>
<accession>A0A7R9A3B6</accession>
<dbReference type="PANTHER" id="PTHR23048">
    <property type="entry name" value="MYOSIN LIGHT CHAIN 1, 3"/>
    <property type="match status" value="1"/>
</dbReference>
<dbReference type="SUPFAM" id="SSF47473">
    <property type="entry name" value="EF-hand"/>
    <property type="match status" value="1"/>
</dbReference>
<dbReference type="PANTHER" id="PTHR23048:SF0">
    <property type="entry name" value="CALMODULIN LIKE 3"/>
    <property type="match status" value="1"/>
</dbReference>